<keyword evidence="2" id="KW-1185">Reference proteome</keyword>
<dbReference type="SUPFAM" id="SSF50998">
    <property type="entry name" value="Quinoprotein alcohol dehydrogenase-like"/>
    <property type="match status" value="1"/>
</dbReference>
<gene>
    <name evidence="1" type="ORF">NCI00_14300</name>
</gene>
<evidence type="ECO:0000313" key="1">
    <source>
        <dbReference type="EMBL" id="MCP1383613.1"/>
    </source>
</evidence>
<sequence length="333" mass="38597">MFKLKEKKRDVYSFEMRKDKLLYLSRQKSLCFDDILIKEENVCCFTYGLKEFVIFSSLNLDIYIYVNNKVSLLLEGYSLSEKKYGESKIIISKRVSRGVFHKYVFDLKTSSILNEIKSEPAFKYSNFEIYQFDITLKSLSLLTGEYEWEVDLSEYGEIRSVLAAVQDNLWVLANDYKNNRHSLLHLDSNSGRVMQVLGEGLRLSDAHVKYIEEKQTLLSFKSSISSVPSPSTLIEIDAKTGEILRNVTVESMLEPNLKVGMWQYQDNQLFFTANTTMMTTTHIGVLDYNTLELLWYTEVPDRKGLLKDIQVSSDKIYVLDQVGTLHIFEKESD</sequence>
<name>A0ABT1FSK6_9BACT</name>
<dbReference type="InterPro" id="IPR011047">
    <property type="entry name" value="Quinoprotein_ADH-like_sf"/>
</dbReference>
<evidence type="ECO:0008006" key="3">
    <source>
        <dbReference type="Google" id="ProtNLM"/>
    </source>
</evidence>
<reference evidence="1 2" key="1">
    <citation type="submission" date="2022-06" db="EMBL/GenBank/DDBJ databases">
        <title>Runella sp. S5 genome sequencing.</title>
        <authorList>
            <person name="Park S."/>
        </authorList>
    </citation>
    <scope>NUCLEOTIDE SEQUENCE [LARGE SCALE GENOMIC DNA]</scope>
    <source>
        <strain evidence="1 2">S5</strain>
    </source>
</reference>
<protein>
    <recommendedName>
        <fullName evidence="3">PQQ-like domain-containing protein</fullName>
    </recommendedName>
</protein>
<dbReference type="InterPro" id="IPR015943">
    <property type="entry name" value="WD40/YVTN_repeat-like_dom_sf"/>
</dbReference>
<proteinExistence type="predicted"/>
<organism evidence="1 2">
    <name type="scientific">Runella salmonicolor</name>
    <dbReference type="NCBI Taxonomy" id="2950278"/>
    <lineage>
        <taxon>Bacteria</taxon>
        <taxon>Pseudomonadati</taxon>
        <taxon>Bacteroidota</taxon>
        <taxon>Cytophagia</taxon>
        <taxon>Cytophagales</taxon>
        <taxon>Spirosomataceae</taxon>
        <taxon>Runella</taxon>
    </lineage>
</organism>
<accession>A0ABT1FSK6</accession>
<dbReference type="Gene3D" id="2.130.10.10">
    <property type="entry name" value="YVTN repeat-like/Quinoprotein amine dehydrogenase"/>
    <property type="match status" value="1"/>
</dbReference>
<evidence type="ECO:0000313" key="2">
    <source>
        <dbReference type="Proteomes" id="UP001204772"/>
    </source>
</evidence>
<dbReference type="EMBL" id="JAMZEL010000005">
    <property type="protein sequence ID" value="MCP1383613.1"/>
    <property type="molecule type" value="Genomic_DNA"/>
</dbReference>
<dbReference type="Proteomes" id="UP001204772">
    <property type="component" value="Unassembled WGS sequence"/>
</dbReference>
<dbReference type="RefSeq" id="WP_253528639.1">
    <property type="nucleotide sequence ID" value="NZ_JAMZEL010000005.1"/>
</dbReference>
<comment type="caution">
    <text evidence="1">The sequence shown here is derived from an EMBL/GenBank/DDBJ whole genome shotgun (WGS) entry which is preliminary data.</text>
</comment>